<feature type="domain" description="Novel STAND NTPase 1" evidence="2">
    <location>
        <begin position="17"/>
        <end position="383"/>
    </location>
</feature>
<keyword evidence="4" id="KW-1185">Reference proteome</keyword>
<dbReference type="EMBL" id="ANAH02000065">
    <property type="protein sequence ID" value="EPX56876.1"/>
    <property type="molecule type" value="Genomic_DNA"/>
</dbReference>
<accession>S9P167</accession>
<gene>
    <name evidence="3" type="ORF">D187_007312</name>
</gene>
<dbReference type="InterPro" id="IPR049052">
    <property type="entry name" value="nSTAND1"/>
</dbReference>
<feature type="transmembrane region" description="Helical" evidence="1">
    <location>
        <begin position="633"/>
        <end position="656"/>
    </location>
</feature>
<dbReference type="eggNOG" id="COG1672">
    <property type="taxonomic scope" value="Bacteria"/>
</dbReference>
<dbReference type="SUPFAM" id="SSF48371">
    <property type="entry name" value="ARM repeat"/>
    <property type="match status" value="1"/>
</dbReference>
<dbReference type="Gene3D" id="3.40.50.300">
    <property type="entry name" value="P-loop containing nucleotide triphosphate hydrolases"/>
    <property type="match status" value="1"/>
</dbReference>
<reference evidence="3" key="1">
    <citation type="submission" date="2013-05" db="EMBL/GenBank/DDBJ databases">
        <title>Genome assembly of Cystobacter fuscus DSM 2262.</title>
        <authorList>
            <person name="Sharma G."/>
            <person name="Khatri I."/>
            <person name="Kaur C."/>
            <person name="Mayilraj S."/>
            <person name="Subramanian S."/>
        </authorList>
    </citation>
    <scope>NUCLEOTIDE SEQUENCE [LARGE SCALE GENOMIC DNA]</scope>
    <source>
        <strain evidence="3">DSM 2262</strain>
    </source>
</reference>
<protein>
    <recommendedName>
        <fullName evidence="2">Novel STAND NTPase 1 domain-containing protein</fullName>
    </recommendedName>
</protein>
<dbReference type="OrthoDB" id="1971692at2"/>
<name>S9P167_CYSF2</name>
<evidence type="ECO:0000256" key="1">
    <source>
        <dbReference type="SAM" id="Phobius"/>
    </source>
</evidence>
<evidence type="ECO:0000313" key="4">
    <source>
        <dbReference type="Proteomes" id="UP000011682"/>
    </source>
</evidence>
<dbReference type="Proteomes" id="UP000011682">
    <property type="component" value="Unassembled WGS sequence"/>
</dbReference>
<keyword evidence="1" id="KW-0472">Membrane</keyword>
<feature type="transmembrane region" description="Helical" evidence="1">
    <location>
        <begin position="754"/>
        <end position="771"/>
    </location>
</feature>
<dbReference type="AlphaFoldDB" id="S9P167"/>
<keyword evidence="1" id="KW-1133">Transmembrane helix</keyword>
<dbReference type="InterPro" id="IPR016024">
    <property type="entry name" value="ARM-type_fold"/>
</dbReference>
<feature type="transmembrane region" description="Helical" evidence="1">
    <location>
        <begin position="677"/>
        <end position="699"/>
    </location>
</feature>
<dbReference type="InterPro" id="IPR011989">
    <property type="entry name" value="ARM-like"/>
</dbReference>
<dbReference type="Pfam" id="PF20703">
    <property type="entry name" value="nSTAND1"/>
    <property type="match status" value="1"/>
</dbReference>
<feature type="transmembrane region" description="Helical" evidence="1">
    <location>
        <begin position="592"/>
        <end position="613"/>
    </location>
</feature>
<feature type="transmembrane region" description="Helical" evidence="1">
    <location>
        <begin position="791"/>
        <end position="817"/>
    </location>
</feature>
<evidence type="ECO:0000313" key="3">
    <source>
        <dbReference type="EMBL" id="EPX56876.1"/>
    </source>
</evidence>
<dbReference type="RefSeq" id="WP_002626116.1">
    <property type="nucleotide sequence ID" value="NZ_ANAH02000065.1"/>
</dbReference>
<sequence>MRLERSPDPAEGTTTPPYKFLNYFEEEDQASFAGREDEVQEALAGLTRGRTYVVYSRSGLGKTSLLLAGLFPRLRQRGFHPMRVRLLESPVEDFCAALAAEFQRPELAHPAERQERVPHLLEELSAHTPLVIVLDQFEEFFVRFRDRPAARAELVALLGHIYREHAVNIRLVFSLREDYYAELEDLRAELPELTRYGLRLLPLTAYGARQAIVRPLQHMHLTYEEGFVNRMVDMLADWNFDPPVLQIVCTELYRDVVARRGLPVYLTREDLERLGGVDGIFRGYVHRVTSGLAAERMLLVRVVLGALISSERTRYALRAEDLRSGPVRATYAELRAVLDHLTEQGLLRVEQRQGERWYELLHEHLMSIVESWLSSDVDYVRFRTTYELVDTLSEDTQWRSNPRWLLTAPQLAERVDPWKDWLRLDETQAEFLLRSSLHGEADSVADWSARFDEFGEGRSVGLVLELLDHPELPVRRGAAASCGKLRDPSGQLVGRCLALALTDKEEEVRRAARKSFVALVGPRQLAMLRGALEVPGQRALALELLADLLEAGRSHEGVPERWLCHARALVRARRIEREQPTIRTRMTTGAQVGTLIALLWVLSIGLLAGAYWLCTIHPELVSVHWPNVFLGQMLWLIIDNVPFVFVPWALVLGWSVAREAAITAAAEGREDWNAVVLRSRTLMFSCVLLHLVVVITAEVTSILEDEAELTRQLGLSRGLVFLAVLVLTSFVAWLLTVGLVRLGSRCITPGTRSSVVFIFAALCSSVFPYTLNTLLSMGGWWMGIQSGALQLIWSAILEIATFTANYQTLIILTVLAVERARRPWAPRGTTLRARASVLLGALASTLVFFSVHEVGTFPGMGREYQLVQEARIEGRVWQHAKDVEYFSLEVPSDEPFAVSIHEGDSSHSRLVLGGKQLTSGTLLLSGWSHLTGAVASRPELDVPKGPPPPPIRTDYHYLLRQEPLLQMGTGELRADQWTLMKLPLERVEGAAGEGPLWRISLKGRLTPLQLRQARGVYVRPVLVDIAGLPPGACMGVSSSASPEVGGLDTFVLTNRAGVGTVPPPTLQTQLFAEGLRVSPGADGSWGTALSLTTIVDFRPHKCEPSTENPLSTGAWRTPVPDLYGESPSLLVAVTLY</sequence>
<evidence type="ECO:0000259" key="2">
    <source>
        <dbReference type="Pfam" id="PF20703"/>
    </source>
</evidence>
<proteinExistence type="predicted"/>
<dbReference type="InterPro" id="IPR027417">
    <property type="entry name" value="P-loop_NTPase"/>
</dbReference>
<organism evidence="3 4">
    <name type="scientific">Cystobacter fuscus (strain ATCC 25194 / DSM 2262 / NBRC 100088 / M29)</name>
    <dbReference type="NCBI Taxonomy" id="1242864"/>
    <lineage>
        <taxon>Bacteria</taxon>
        <taxon>Pseudomonadati</taxon>
        <taxon>Myxococcota</taxon>
        <taxon>Myxococcia</taxon>
        <taxon>Myxococcales</taxon>
        <taxon>Cystobacterineae</taxon>
        <taxon>Archangiaceae</taxon>
        <taxon>Cystobacter</taxon>
    </lineage>
</organism>
<keyword evidence="1" id="KW-0812">Transmembrane</keyword>
<comment type="caution">
    <text evidence="3">The sequence shown here is derived from an EMBL/GenBank/DDBJ whole genome shotgun (WGS) entry which is preliminary data.</text>
</comment>
<feature type="transmembrane region" description="Helical" evidence="1">
    <location>
        <begin position="719"/>
        <end position="742"/>
    </location>
</feature>
<dbReference type="SUPFAM" id="SSF52540">
    <property type="entry name" value="P-loop containing nucleoside triphosphate hydrolases"/>
    <property type="match status" value="1"/>
</dbReference>
<dbReference type="Gene3D" id="1.25.10.10">
    <property type="entry name" value="Leucine-rich Repeat Variant"/>
    <property type="match status" value="1"/>
</dbReference>
<feature type="transmembrane region" description="Helical" evidence="1">
    <location>
        <begin position="837"/>
        <end position="855"/>
    </location>
</feature>